<accession>W8T2T1</accession>
<organism evidence="2 3">
    <name type="scientific">Peptoclostridium acidaminophilum DSM 3953</name>
    <dbReference type="NCBI Taxonomy" id="1286171"/>
    <lineage>
        <taxon>Bacteria</taxon>
        <taxon>Bacillati</taxon>
        <taxon>Bacillota</taxon>
        <taxon>Clostridia</taxon>
        <taxon>Peptostreptococcales</taxon>
        <taxon>Peptoclostridiaceae</taxon>
        <taxon>Peptoclostridium</taxon>
    </lineage>
</organism>
<dbReference type="HOGENOM" id="CLU_067890_2_1_9"/>
<evidence type="ECO:0000313" key="3">
    <source>
        <dbReference type="Proteomes" id="UP000019591"/>
    </source>
</evidence>
<feature type="domain" description="Pyridoxamine 5'-phosphate oxidase N-terminal" evidence="1">
    <location>
        <begin position="28"/>
        <end position="179"/>
    </location>
</feature>
<dbReference type="STRING" id="1286171.EAL2_c07530"/>
<dbReference type="Proteomes" id="UP000019591">
    <property type="component" value="Chromosome"/>
</dbReference>
<dbReference type="KEGG" id="eac:EAL2_c07530"/>
<gene>
    <name evidence="2" type="ORF">EAL2_c07530</name>
</gene>
<evidence type="ECO:0000259" key="1">
    <source>
        <dbReference type="Pfam" id="PF01243"/>
    </source>
</evidence>
<dbReference type="Gene3D" id="2.30.110.10">
    <property type="entry name" value="Electron Transport, Fmn-binding Protein, Chain A"/>
    <property type="match status" value="1"/>
</dbReference>
<protein>
    <submittedName>
        <fullName evidence="2">Nitroimidazole resistance protein, putative</fullName>
    </submittedName>
</protein>
<dbReference type="PATRIC" id="fig|1286171.3.peg.699"/>
<sequence>MKNGEELIFLKEMRRKDREMDADFAYSIIDKSHFGTIATINEDGSPYCVPVSPARQGDRIYIHGACQGEKIENIKRRPQVCISFVGDVKVPPPFTREEFEKALEDPATFGRKVSGKFTTEYESAVAFGIATVVEEREEKILGLRLISEKYTPGNMPYFDAAIEVSLDRTCVIRIDITDIKGKRKKLADKKE</sequence>
<proteinExistence type="predicted"/>
<dbReference type="PANTHER" id="PTHR34071:SF2">
    <property type="entry name" value="FLAVIN-NUCLEOTIDE-BINDING PROTEIN"/>
    <property type="match status" value="1"/>
</dbReference>
<dbReference type="InterPro" id="IPR012349">
    <property type="entry name" value="Split_barrel_FMN-bd"/>
</dbReference>
<dbReference type="eggNOG" id="COG3467">
    <property type="taxonomic scope" value="Bacteria"/>
</dbReference>
<keyword evidence="3" id="KW-1185">Reference proteome</keyword>
<dbReference type="EMBL" id="CP007452">
    <property type="protein sequence ID" value="AHM56054.1"/>
    <property type="molecule type" value="Genomic_DNA"/>
</dbReference>
<name>W8T2T1_PEPAC</name>
<dbReference type="SUPFAM" id="SSF50475">
    <property type="entry name" value="FMN-binding split barrel"/>
    <property type="match status" value="1"/>
</dbReference>
<dbReference type="AlphaFoldDB" id="W8T2T1"/>
<evidence type="ECO:0000313" key="2">
    <source>
        <dbReference type="EMBL" id="AHM56054.1"/>
    </source>
</evidence>
<reference evidence="2 3" key="1">
    <citation type="journal article" date="2014" name="Genome Announc.">
        <title>Complete Genome Sequence of Amino Acid-Utilizing Eubacterium acidaminophilum al-2 (DSM 3953).</title>
        <authorList>
            <person name="Poehlein A."/>
            <person name="Andreesen J.R."/>
            <person name="Daniel R."/>
        </authorList>
    </citation>
    <scope>NUCLEOTIDE SEQUENCE [LARGE SCALE GENOMIC DNA]</scope>
    <source>
        <strain evidence="2 3">DSM 3953</strain>
    </source>
</reference>
<dbReference type="RefSeq" id="WP_242842490.1">
    <property type="nucleotide sequence ID" value="NZ_CP007452.1"/>
</dbReference>
<dbReference type="InterPro" id="IPR011576">
    <property type="entry name" value="Pyridox_Oxase_N"/>
</dbReference>
<dbReference type="Pfam" id="PF01243">
    <property type="entry name" value="PNPOx_N"/>
    <property type="match status" value="1"/>
</dbReference>
<dbReference type="PANTHER" id="PTHR34071">
    <property type="entry name" value="5-NITROIMIDAZOLE ANTIBIOTICS RESISTANCE PROTEIN, NIMA-FAMILY-RELATED PROTEIN-RELATED"/>
    <property type="match status" value="1"/>
</dbReference>